<protein>
    <submittedName>
        <fullName evidence="2">Uncharacterized protein</fullName>
    </submittedName>
</protein>
<name>A0AAU0URK1_9FIRM</name>
<proteinExistence type="predicted"/>
<feature type="transmembrane region" description="Helical" evidence="1">
    <location>
        <begin position="7"/>
        <end position="27"/>
    </location>
</feature>
<reference evidence="2 3" key="1">
    <citation type="submission" date="2023-04" db="EMBL/GenBank/DDBJ databases">
        <authorList>
            <person name="Hsu D."/>
        </authorList>
    </citation>
    <scope>NUCLEOTIDE SEQUENCE [LARGE SCALE GENOMIC DNA]</scope>
    <source>
        <strain evidence="2 3">MK1</strain>
    </source>
</reference>
<keyword evidence="3" id="KW-1185">Reference proteome</keyword>
<dbReference type="EMBL" id="CP121694">
    <property type="protein sequence ID" value="WRO23142.1"/>
    <property type="molecule type" value="Genomic_DNA"/>
</dbReference>
<dbReference type="AlphaFoldDB" id="A0AAU0URK1"/>
<sequence length="61" mass="6795">MWRKASIVSLIVVTLAIIIYGFLLGTVPPIQKPIPGQNKKPPTPTSGKKLIEDKEHILYQN</sequence>
<keyword evidence="1" id="KW-0472">Membrane</keyword>
<accession>A0AAU0URK1</accession>
<organism evidence="2 3">
    <name type="scientific">Metallumcola ferriviriculae</name>
    <dbReference type="NCBI Taxonomy" id="3039180"/>
    <lineage>
        <taxon>Bacteria</taxon>
        <taxon>Bacillati</taxon>
        <taxon>Bacillota</taxon>
        <taxon>Clostridia</taxon>
        <taxon>Neomoorellales</taxon>
        <taxon>Desulfitibacteraceae</taxon>
        <taxon>Metallumcola</taxon>
    </lineage>
</organism>
<evidence type="ECO:0000256" key="1">
    <source>
        <dbReference type="SAM" id="Phobius"/>
    </source>
</evidence>
<keyword evidence="1" id="KW-0812">Transmembrane</keyword>
<evidence type="ECO:0000313" key="2">
    <source>
        <dbReference type="EMBL" id="WRO23142.1"/>
    </source>
</evidence>
<keyword evidence="1" id="KW-1133">Transmembrane helix</keyword>
<dbReference type="KEGG" id="dbc:MFMK1_002991"/>
<dbReference type="Proteomes" id="UP001329915">
    <property type="component" value="Chromosome"/>
</dbReference>
<evidence type="ECO:0000313" key="3">
    <source>
        <dbReference type="Proteomes" id="UP001329915"/>
    </source>
</evidence>
<dbReference type="RefSeq" id="WP_366922529.1">
    <property type="nucleotide sequence ID" value="NZ_CP121694.1"/>
</dbReference>
<gene>
    <name evidence="2" type="ORF">MFMK1_002991</name>
</gene>